<evidence type="ECO:0000313" key="2">
    <source>
        <dbReference type="Proteomes" id="UP001152795"/>
    </source>
</evidence>
<name>A0A7D9DTS7_PARCT</name>
<dbReference type="Proteomes" id="UP001152795">
    <property type="component" value="Unassembled WGS sequence"/>
</dbReference>
<organism evidence="1 2">
    <name type="scientific">Paramuricea clavata</name>
    <name type="common">Red gorgonian</name>
    <name type="synonym">Violescent sea-whip</name>
    <dbReference type="NCBI Taxonomy" id="317549"/>
    <lineage>
        <taxon>Eukaryota</taxon>
        <taxon>Metazoa</taxon>
        <taxon>Cnidaria</taxon>
        <taxon>Anthozoa</taxon>
        <taxon>Octocorallia</taxon>
        <taxon>Malacalcyonacea</taxon>
        <taxon>Plexauridae</taxon>
        <taxon>Paramuricea</taxon>
    </lineage>
</organism>
<evidence type="ECO:0000313" key="1">
    <source>
        <dbReference type="EMBL" id="CAB3994043.1"/>
    </source>
</evidence>
<dbReference type="EMBL" id="CACRXK020002380">
    <property type="protein sequence ID" value="CAB3994043.1"/>
    <property type="molecule type" value="Genomic_DNA"/>
</dbReference>
<comment type="caution">
    <text evidence="1">The sequence shown here is derived from an EMBL/GenBank/DDBJ whole genome shotgun (WGS) entry which is preliminary data.</text>
</comment>
<protein>
    <submittedName>
        <fullName evidence="1">Uncharacterized protein</fullName>
    </submittedName>
</protein>
<dbReference type="AlphaFoldDB" id="A0A7D9DTS7"/>
<sequence length="109" mass="11819">KNKERDSVLASLNCGTEEMDQSQKRKYPDNNDNDGPVPMDIDMQVDVVAQAKLVNGIVSKTFDEKLEDEYGSECAISLIICPIFSNAALDLLGSNAFAFGDSMPSIAVT</sequence>
<feature type="non-terminal residue" evidence="1">
    <location>
        <position position="1"/>
    </location>
</feature>
<keyword evidence="2" id="KW-1185">Reference proteome</keyword>
<gene>
    <name evidence="1" type="ORF">PACLA_8A053526</name>
</gene>
<reference evidence="1" key="1">
    <citation type="submission" date="2020-04" db="EMBL/GenBank/DDBJ databases">
        <authorList>
            <person name="Alioto T."/>
            <person name="Alioto T."/>
            <person name="Gomez Garrido J."/>
        </authorList>
    </citation>
    <scope>NUCLEOTIDE SEQUENCE</scope>
    <source>
        <strain evidence="1">A484AB</strain>
    </source>
</reference>
<proteinExistence type="predicted"/>
<accession>A0A7D9DTS7</accession>